<sequence length="301" mass="32777">MSSAPTNRLGKPYVVAWFLHCPETAANLRRERTSSPGSANPRELYVILHVRREIGSLESRSASGTPVSASNMATADIATSQLTNISASILSQDMKIPLERDEQGGKWITPGKPRKSRLPADPNPELHVVIVHLPVLPAGAAAQPLDILPAFLQAAQLPAHTCADVSLHFRQNNRLAALRTHHEAIVNRLLRITSITLQNTSPPVHSYLAAPNNSCRGVIRGIASGATPDEIINDLESYQADILHATHHCNSCVEYGHRSLACPGNQRRCPQCSTTEPHACTSWFALLQLAVWFSNRALCPE</sequence>
<accession>A0AC60R1H0</accession>
<proteinExistence type="predicted"/>
<protein>
    <submittedName>
        <fullName evidence="1">Uncharacterized protein</fullName>
    </submittedName>
</protein>
<organism evidence="1 2">
    <name type="scientific">Ixodes persulcatus</name>
    <name type="common">Taiga tick</name>
    <dbReference type="NCBI Taxonomy" id="34615"/>
    <lineage>
        <taxon>Eukaryota</taxon>
        <taxon>Metazoa</taxon>
        <taxon>Ecdysozoa</taxon>
        <taxon>Arthropoda</taxon>
        <taxon>Chelicerata</taxon>
        <taxon>Arachnida</taxon>
        <taxon>Acari</taxon>
        <taxon>Parasitiformes</taxon>
        <taxon>Ixodida</taxon>
        <taxon>Ixodoidea</taxon>
        <taxon>Ixodidae</taxon>
        <taxon>Ixodinae</taxon>
        <taxon>Ixodes</taxon>
    </lineage>
</organism>
<name>A0AC60R1H0_IXOPE</name>
<gene>
    <name evidence="1" type="ORF">HPB47_014481</name>
</gene>
<dbReference type="Proteomes" id="UP000805193">
    <property type="component" value="Unassembled WGS sequence"/>
</dbReference>
<reference evidence="1 2" key="1">
    <citation type="journal article" date="2020" name="Cell">
        <title>Large-Scale Comparative Analyses of Tick Genomes Elucidate Their Genetic Diversity and Vector Capacities.</title>
        <authorList>
            <consortium name="Tick Genome and Microbiome Consortium (TIGMIC)"/>
            <person name="Jia N."/>
            <person name="Wang J."/>
            <person name="Shi W."/>
            <person name="Du L."/>
            <person name="Sun Y."/>
            <person name="Zhan W."/>
            <person name="Jiang J.F."/>
            <person name="Wang Q."/>
            <person name="Zhang B."/>
            <person name="Ji P."/>
            <person name="Bell-Sakyi L."/>
            <person name="Cui X.M."/>
            <person name="Yuan T.T."/>
            <person name="Jiang B.G."/>
            <person name="Yang W.F."/>
            <person name="Lam T.T."/>
            <person name="Chang Q.C."/>
            <person name="Ding S.J."/>
            <person name="Wang X.J."/>
            <person name="Zhu J.G."/>
            <person name="Ruan X.D."/>
            <person name="Zhao L."/>
            <person name="Wei J.T."/>
            <person name="Ye R.Z."/>
            <person name="Que T.C."/>
            <person name="Du C.H."/>
            <person name="Zhou Y.H."/>
            <person name="Cheng J.X."/>
            <person name="Dai P.F."/>
            <person name="Guo W.B."/>
            <person name="Han X.H."/>
            <person name="Huang E.J."/>
            <person name="Li L.F."/>
            <person name="Wei W."/>
            <person name="Gao Y.C."/>
            <person name="Liu J.Z."/>
            <person name="Shao H.Z."/>
            <person name="Wang X."/>
            <person name="Wang C.C."/>
            <person name="Yang T.C."/>
            <person name="Huo Q.B."/>
            <person name="Li W."/>
            <person name="Chen H.Y."/>
            <person name="Chen S.E."/>
            <person name="Zhou L.G."/>
            <person name="Ni X.B."/>
            <person name="Tian J.H."/>
            <person name="Sheng Y."/>
            <person name="Liu T."/>
            <person name="Pan Y.S."/>
            <person name="Xia L.Y."/>
            <person name="Li J."/>
            <person name="Zhao F."/>
            <person name="Cao W.C."/>
        </authorList>
    </citation>
    <scope>NUCLEOTIDE SEQUENCE [LARGE SCALE GENOMIC DNA]</scope>
    <source>
        <strain evidence="1">Iper-2018</strain>
    </source>
</reference>
<dbReference type="EMBL" id="JABSTQ010000284">
    <property type="protein sequence ID" value="KAG0445501.1"/>
    <property type="molecule type" value="Genomic_DNA"/>
</dbReference>
<keyword evidence="2" id="KW-1185">Reference proteome</keyword>
<evidence type="ECO:0000313" key="1">
    <source>
        <dbReference type="EMBL" id="KAG0445501.1"/>
    </source>
</evidence>
<comment type="caution">
    <text evidence="1">The sequence shown here is derived from an EMBL/GenBank/DDBJ whole genome shotgun (WGS) entry which is preliminary data.</text>
</comment>
<evidence type="ECO:0000313" key="2">
    <source>
        <dbReference type="Proteomes" id="UP000805193"/>
    </source>
</evidence>